<evidence type="ECO:0000259" key="1">
    <source>
        <dbReference type="PROSITE" id="PS01124"/>
    </source>
</evidence>
<dbReference type="GO" id="GO:0043565">
    <property type="term" value="F:sequence-specific DNA binding"/>
    <property type="evidence" value="ECO:0007669"/>
    <property type="project" value="InterPro"/>
</dbReference>
<evidence type="ECO:0000313" key="3">
    <source>
        <dbReference type="Proteomes" id="UP000464787"/>
    </source>
</evidence>
<evidence type="ECO:0000313" key="2">
    <source>
        <dbReference type="EMBL" id="QHI98445.1"/>
    </source>
</evidence>
<dbReference type="GO" id="GO:0003700">
    <property type="term" value="F:DNA-binding transcription factor activity"/>
    <property type="evidence" value="ECO:0007669"/>
    <property type="project" value="InterPro"/>
</dbReference>
<reference evidence="2 3" key="1">
    <citation type="submission" date="2020-01" db="EMBL/GenBank/DDBJ databases">
        <title>Genome sequencing of strain KACC 21265.</title>
        <authorList>
            <person name="Heo J."/>
            <person name="Kim S.-J."/>
            <person name="Kim J.-S."/>
            <person name="Hong S.-B."/>
            <person name="Kwon S.-W."/>
        </authorList>
    </citation>
    <scope>NUCLEOTIDE SEQUENCE [LARGE SCALE GENOMIC DNA]</scope>
    <source>
        <strain evidence="2 3">KACC 21265</strain>
    </source>
</reference>
<gene>
    <name evidence="2" type="ORF">GT347_10830</name>
</gene>
<dbReference type="RefSeq" id="WP_160551962.1">
    <property type="nucleotide sequence ID" value="NZ_CP047650.1"/>
</dbReference>
<dbReference type="AlphaFoldDB" id="A0A857J6K3"/>
<protein>
    <submittedName>
        <fullName evidence="2">Helix-turn-helix domain-containing protein</fullName>
    </submittedName>
</protein>
<dbReference type="KEGG" id="xyk:GT347_10830"/>
<name>A0A857J6K3_9BURK</name>
<dbReference type="Proteomes" id="UP000464787">
    <property type="component" value="Chromosome"/>
</dbReference>
<dbReference type="InterPro" id="IPR018060">
    <property type="entry name" value="HTH_AraC"/>
</dbReference>
<dbReference type="Pfam" id="PF12833">
    <property type="entry name" value="HTH_18"/>
    <property type="match status" value="1"/>
</dbReference>
<keyword evidence="3" id="KW-1185">Reference proteome</keyword>
<dbReference type="PROSITE" id="PS01124">
    <property type="entry name" value="HTH_ARAC_FAMILY_2"/>
    <property type="match status" value="1"/>
</dbReference>
<dbReference type="EMBL" id="CP047650">
    <property type="protein sequence ID" value="QHI98445.1"/>
    <property type="molecule type" value="Genomic_DNA"/>
</dbReference>
<organism evidence="2 3">
    <name type="scientific">Xylophilus rhododendri</name>
    <dbReference type="NCBI Taxonomy" id="2697032"/>
    <lineage>
        <taxon>Bacteria</taxon>
        <taxon>Pseudomonadati</taxon>
        <taxon>Pseudomonadota</taxon>
        <taxon>Betaproteobacteria</taxon>
        <taxon>Burkholderiales</taxon>
        <taxon>Xylophilus</taxon>
    </lineage>
</organism>
<proteinExistence type="predicted"/>
<accession>A0A857J6K3</accession>
<dbReference type="Gene3D" id="1.10.10.60">
    <property type="entry name" value="Homeodomain-like"/>
    <property type="match status" value="1"/>
</dbReference>
<feature type="domain" description="HTH araC/xylS-type" evidence="1">
    <location>
        <begin position="166"/>
        <end position="257"/>
    </location>
</feature>
<sequence>MDRTVPLSSKLAVTAEQGFALRQSRQPHYRFDWHMHDCAMLLWPQLGALDSRWVAEPGAAPQALQLVRHTALLLPASAAHSTRSRALRQRHGELYLRPELLGRATRFGVVRLDGAAFAMLEALASPTLAPRVGEPLVHALVAQLTARGELPGQEVSTRAQDGLLSQRMLDRYADALDEETGMPTVEAVAEVLGVSARQLQRACAIELGTSPVAIRRRLLAARARELLARGVPPSLVSQQLCFTHSGHLTRLLREVPA</sequence>
<dbReference type="SMART" id="SM00342">
    <property type="entry name" value="HTH_ARAC"/>
    <property type="match status" value="1"/>
</dbReference>